<accession>A0A0E9SCH5</accession>
<reference evidence="1" key="2">
    <citation type="journal article" date="2015" name="Fish Shellfish Immunol.">
        <title>Early steps in the European eel (Anguilla anguilla)-Vibrio vulnificus interaction in the gills: Role of the RtxA13 toxin.</title>
        <authorList>
            <person name="Callol A."/>
            <person name="Pajuelo D."/>
            <person name="Ebbesson L."/>
            <person name="Teles M."/>
            <person name="MacKenzie S."/>
            <person name="Amaro C."/>
        </authorList>
    </citation>
    <scope>NUCLEOTIDE SEQUENCE</scope>
</reference>
<reference evidence="1" key="1">
    <citation type="submission" date="2014-11" db="EMBL/GenBank/DDBJ databases">
        <authorList>
            <person name="Amaro Gonzalez C."/>
        </authorList>
    </citation>
    <scope>NUCLEOTIDE SEQUENCE</scope>
</reference>
<sequence>MNAPKHMGSIIHTVWAPFLPH</sequence>
<protein>
    <submittedName>
        <fullName evidence="1">Uncharacterized protein</fullName>
    </submittedName>
</protein>
<organism evidence="1">
    <name type="scientific">Anguilla anguilla</name>
    <name type="common">European freshwater eel</name>
    <name type="synonym">Muraena anguilla</name>
    <dbReference type="NCBI Taxonomy" id="7936"/>
    <lineage>
        <taxon>Eukaryota</taxon>
        <taxon>Metazoa</taxon>
        <taxon>Chordata</taxon>
        <taxon>Craniata</taxon>
        <taxon>Vertebrata</taxon>
        <taxon>Euteleostomi</taxon>
        <taxon>Actinopterygii</taxon>
        <taxon>Neopterygii</taxon>
        <taxon>Teleostei</taxon>
        <taxon>Anguilliformes</taxon>
        <taxon>Anguillidae</taxon>
        <taxon>Anguilla</taxon>
    </lineage>
</organism>
<name>A0A0E9SCH5_ANGAN</name>
<dbReference type="EMBL" id="GBXM01070197">
    <property type="protein sequence ID" value="JAH38380.1"/>
    <property type="molecule type" value="Transcribed_RNA"/>
</dbReference>
<proteinExistence type="predicted"/>
<evidence type="ECO:0000313" key="1">
    <source>
        <dbReference type="EMBL" id="JAH38380.1"/>
    </source>
</evidence>
<dbReference type="AlphaFoldDB" id="A0A0E9SCH5"/>